<dbReference type="OrthoDB" id="8421451at2"/>
<evidence type="ECO:0000313" key="4">
    <source>
        <dbReference type="Proteomes" id="UP001055460"/>
    </source>
</evidence>
<evidence type="ECO:0000313" key="3">
    <source>
        <dbReference type="EMBL" id="WFP95373.1"/>
    </source>
</evidence>
<reference evidence="2" key="1">
    <citation type="submission" date="2022-06" db="EMBL/GenBank/DDBJ databases">
        <title>Physiological and biochemical characterization and genomic elucidation of a strain of the genus Ensifer adhaerens M8 that combines arsenic oxidation and chromium reduction.</title>
        <authorList>
            <person name="Li X."/>
            <person name="Yu c."/>
        </authorList>
    </citation>
    <scope>NUCLEOTIDE SEQUENCE</scope>
    <source>
        <strain evidence="2">M8</strain>
        <plasmid evidence="2">pB</plasmid>
    </source>
</reference>
<gene>
    <name evidence="2" type="ORF">NE863_32240</name>
    <name evidence="3" type="ORF">P4B07_30550</name>
</gene>
<dbReference type="Proteomes" id="UP001214094">
    <property type="component" value="Plasmid unnamedB"/>
</dbReference>
<geneLocation type="plasmid" evidence="2 4">
    <name>pB</name>
</geneLocation>
<sequence>MYEQYRYNQPERKFSTGLPIGVMLLAMVVIGGYLFVGSALSNTPRQQVATVLPTSVAPSN</sequence>
<dbReference type="AlphaFoldDB" id="A0A9Q8YFJ2"/>
<keyword evidence="5" id="KW-1185">Reference proteome</keyword>
<name>A0A9Q8YFJ2_ENSAD</name>
<dbReference type="RefSeq" id="WP_034799928.1">
    <property type="nucleotide sequence ID" value="NZ_CAXURO020000003.1"/>
</dbReference>
<evidence type="ECO:0000256" key="1">
    <source>
        <dbReference type="SAM" id="Phobius"/>
    </source>
</evidence>
<proteinExistence type="predicted"/>
<keyword evidence="1" id="KW-1133">Transmembrane helix</keyword>
<geneLocation type="plasmid" evidence="3 5">
    <name>unnamedB</name>
</geneLocation>
<dbReference type="GeneID" id="29522429"/>
<dbReference type="EMBL" id="CP098809">
    <property type="protein sequence ID" value="USJ27162.1"/>
    <property type="molecule type" value="Genomic_DNA"/>
</dbReference>
<evidence type="ECO:0000313" key="2">
    <source>
        <dbReference type="EMBL" id="USJ27162.1"/>
    </source>
</evidence>
<organism evidence="2 4">
    <name type="scientific">Ensifer adhaerens</name>
    <name type="common">Sinorhizobium morelense</name>
    <dbReference type="NCBI Taxonomy" id="106592"/>
    <lineage>
        <taxon>Bacteria</taxon>
        <taxon>Pseudomonadati</taxon>
        <taxon>Pseudomonadota</taxon>
        <taxon>Alphaproteobacteria</taxon>
        <taxon>Hyphomicrobiales</taxon>
        <taxon>Rhizobiaceae</taxon>
        <taxon>Sinorhizobium/Ensifer group</taxon>
        <taxon>Ensifer</taxon>
    </lineage>
</organism>
<evidence type="ECO:0000313" key="5">
    <source>
        <dbReference type="Proteomes" id="UP001214094"/>
    </source>
</evidence>
<keyword evidence="1" id="KW-0812">Transmembrane</keyword>
<dbReference type="KEGG" id="eah:FA04_30115"/>
<protein>
    <submittedName>
        <fullName evidence="2">Uncharacterized protein</fullName>
    </submittedName>
</protein>
<dbReference type="Proteomes" id="UP001055460">
    <property type="component" value="Plasmid pB"/>
</dbReference>
<keyword evidence="2" id="KW-0614">Plasmid</keyword>
<accession>A0A9Q8YFJ2</accession>
<reference evidence="3 5" key="2">
    <citation type="submission" date="2023-03" db="EMBL/GenBank/DDBJ databases">
        <title>Comparative genome and transcriptome analysis combination mining strategies for increasing vitamin B12 production of Ensifer adhaerens strain.</title>
        <authorList>
            <person name="Yongheng L."/>
        </authorList>
    </citation>
    <scope>NUCLEOTIDE SEQUENCE [LARGE SCALE GENOMIC DNA]</scope>
    <source>
        <strain evidence="3 5">Casida A-T305</strain>
        <plasmid evidence="3 5">unnamedB</plasmid>
    </source>
</reference>
<keyword evidence="1" id="KW-0472">Membrane</keyword>
<dbReference type="EMBL" id="CP121310">
    <property type="protein sequence ID" value="WFP95373.1"/>
    <property type="molecule type" value="Genomic_DNA"/>
</dbReference>
<feature type="transmembrane region" description="Helical" evidence="1">
    <location>
        <begin position="20"/>
        <end position="40"/>
    </location>
</feature>